<dbReference type="EMBL" id="RJTM01000107">
    <property type="protein sequence ID" value="RNL83112.1"/>
    <property type="molecule type" value="Genomic_DNA"/>
</dbReference>
<gene>
    <name evidence="2" type="ORF">ED312_15730</name>
</gene>
<reference evidence="2 3" key="1">
    <citation type="submission" date="2018-10" db="EMBL/GenBank/DDBJ databases">
        <title>Sinomicrobium pectinilyticum sp. nov., a pectinase-producing bacterium isolated from alkaline and saline soil, and emended description of the genus Sinomicrobium.</title>
        <authorList>
            <person name="Cheng B."/>
            <person name="Li C."/>
            <person name="Lai Q."/>
            <person name="Du M."/>
            <person name="Shao Z."/>
            <person name="Xu P."/>
            <person name="Yang C."/>
        </authorList>
    </citation>
    <scope>NUCLEOTIDE SEQUENCE [LARGE SCALE GENOMIC DNA]</scope>
    <source>
        <strain evidence="2 3">5DNS001</strain>
    </source>
</reference>
<dbReference type="PANTHER" id="PTHR33840:SF1">
    <property type="entry name" value="TLE1 PHOSPHOLIPASE DOMAIN-CONTAINING PROTEIN"/>
    <property type="match status" value="1"/>
</dbReference>
<comment type="caution">
    <text evidence="2">The sequence shown here is derived from an EMBL/GenBank/DDBJ whole genome shotgun (WGS) entry which is preliminary data.</text>
</comment>
<dbReference type="OrthoDB" id="4378831at2"/>
<dbReference type="Proteomes" id="UP000267469">
    <property type="component" value="Unassembled WGS sequence"/>
</dbReference>
<dbReference type="PANTHER" id="PTHR33840">
    <property type="match status" value="1"/>
</dbReference>
<dbReference type="InterPro" id="IPR018712">
    <property type="entry name" value="Tle1-like_cat"/>
</dbReference>
<proteinExistence type="predicted"/>
<accession>A0A3N0E5J5</accession>
<sequence>MKNANATILLTAERAGVPEQETRQVLSGVNVQTSKVYVGKANYEENLSEDAVNVTVGVFFDGTWNNRNNTDSRLEHEKRENNLSFDAGLADRYIEGQNSFENYYSNVARLEPFYEIKNEEKQKQLAIYIEGIGTEDFEKDTTFGGGFGTGDAGVRAKVVKACEKVVENIGRRNLFEIDLLVLDTYGFSRGAAAARNFVHEVTQKEGDVKQVIQGNPRTPPRIIRYEVDNGALGEALAAEGITAKMIVVRFVGLYDTVASYGLIHSNDTRELNLDAIKKSRSTFQLAAADEHRVNFSLTNIASAGGKGTEKVLPGVHSDIGGGYEDNADEERFLNRNASISNLEQDRQFLIEQGWYLPEEISINTFWGNLNGNRIGISSRYGDIPLHIMAEYSMEKKVAVEMSKLGRKHPVISELNGVKSRLDAYISGEQGPMSFENEQDRETLRWLRNRFLHFSAYYSNWLPGPTSVMRPNWENGQRQRVIHNG</sequence>
<dbReference type="Pfam" id="PF09994">
    <property type="entry name" value="T6SS_Tle1-like_cat"/>
    <property type="match status" value="1"/>
</dbReference>
<feature type="domain" description="T6SS Phospholipase effector Tle1-like catalytic" evidence="1">
    <location>
        <begin position="58"/>
        <end position="330"/>
    </location>
</feature>
<evidence type="ECO:0000259" key="1">
    <source>
        <dbReference type="Pfam" id="PF09994"/>
    </source>
</evidence>
<dbReference type="RefSeq" id="WP_123216973.1">
    <property type="nucleotide sequence ID" value="NZ_RJTM01000107.1"/>
</dbReference>
<dbReference type="AlphaFoldDB" id="A0A3N0E5J5"/>
<name>A0A3N0E5J5_SINP1</name>
<organism evidence="2 3">
    <name type="scientific">Sinomicrobium pectinilyticum</name>
    <dbReference type="NCBI Taxonomy" id="1084421"/>
    <lineage>
        <taxon>Bacteria</taxon>
        <taxon>Pseudomonadati</taxon>
        <taxon>Bacteroidota</taxon>
        <taxon>Flavobacteriia</taxon>
        <taxon>Flavobacteriales</taxon>
        <taxon>Flavobacteriaceae</taxon>
        <taxon>Sinomicrobium</taxon>
    </lineage>
</organism>
<evidence type="ECO:0000313" key="3">
    <source>
        <dbReference type="Proteomes" id="UP000267469"/>
    </source>
</evidence>
<protein>
    <submittedName>
        <fullName evidence="2">DUF2235 domain-containing protein</fullName>
    </submittedName>
</protein>
<keyword evidence="3" id="KW-1185">Reference proteome</keyword>
<evidence type="ECO:0000313" key="2">
    <source>
        <dbReference type="EMBL" id="RNL83112.1"/>
    </source>
</evidence>